<dbReference type="EMBL" id="GBRH01268856">
    <property type="protein sequence ID" value="JAD29039.1"/>
    <property type="molecule type" value="Transcribed_RNA"/>
</dbReference>
<dbReference type="AlphaFoldDB" id="A0A0A8YQF4"/>
<sequence length="31" mass="3787">MDPRGTVERRWNEDNPQCRLSWGVRDDGRER</sequence>
<name>A0A0A8YQF4_ARUDO</name>
<reference evidence="1" key="2">
    <citation type="journal article" date="2015" name="Data Brief">
        <title>Shoot transcriptome of the giant reed, Arundo donax.</title>
        <authorList>
            <person name="Barrero R.A."/>
            <person name="Guerrero F.D."/>
            <person name="Moolhuijzen P."/>
            <person name="Goolsby J.A."/>
            <person name="Tidwell J."/>
            <person name="Bellgard S.E."/>
            <person name="Bellgard M.I."/>
        </authorList>
    </citation>
    <scope>NUCLEOTIDE SEQUENCE</scope>
    <source>
        <tissue evidence="1">Shoot tissue taken approximately 20 cm above the soil surface</tissue>
    </source>
</reference>
<organism evidence="1">
    <name type="scientific">Arundo donax</name>
    <name type="common">Giant reed</name>
    <name type="synonym">Donax arundinaceus</name>
    <dbReference type="NCBI Taxonomy" id="35708"/>
    <lineage>
        <taxon>Eukaryota</taxon>
        <taxon>Viridiplantae</taxon>
        <taxon>Streptophyta</taxon>
        <taxon>Embryophyta</taxon>
        <taxon>Tracheophyta</taxon>
        <taxon>Spermatophyta</taxon>
        <taxon>Magnoliopsida</taxon>
        <taxon>Liliopsida</taxon>
        <taxon>Poales</taxon>
        <taxon>Poaceae</taxon>
        <taxon>PACMAD clade</taxon>
        <taxon>Arundinoideae</taxon>
        <taxon>Arundineae</taxon>
        <taxon>Arundo</taxon>
    </lineage>
</organism>
<reference evidence="1" key="1">
    <citation type="submission" date="2014-09" db="EMBL/GenBank/DDBJ databases">
        <authorList>
            <person name="Magalhaes I.L.F."/>
            <person name="Oliveira U."/>
            <person name="Santos F.R."/>
            <person name="Vidigal T.H.D.A."/>
            <person name="Brescovit A.D."/>
            <person name="Santos A.J."/>
        </authorList>
    </citation>
    <scope>NUCLEOTIDE SEQUENCE</scope>
    <source>
        <tissue evidence="1">Shoot tissue taken approximately 20 cm above the soil surface</tissue>
    </source>
</reference>
<accession>A0A0A8YQF4</accession>
<proteinExistence type="predicted"/>
<protein>
    <submittedName>
        <fullName evidence="1">Uncharacterized protein</fullName>
    </submittedName>
</protein>
<evidence type="ECO:0000313" key="1">
    <source>
        <dbReference type="EMBL" id="JAD29039.1"/>
    </source>
</evidence>